<evidence type="ECO:0000313" key="2">
    <source>
        <dbReference type="Proteomes" id="UP000887013"/>
    </source>
</evidence>
<proteinExistence type="predicted"/>
<sequence>MLLIVIKLPRLPPPKPKTRVLESGEESSFCNEAQNGTMLLDSSHVSGINQRVEKRLPPPLVIKTYSCGRCHKMSEAVSHFSSGEIAKLQLNKHRFLLDPLVQLFLKTTVRSPGKILLGLGCVFLSLYVYGRAFSRKWRLWWKPGADLMLKPEHVLVASKKQTCIPRNCVFSSVSFLYCTRAEFG</sequence>
<keyword evidence="2" id="KW-1185">Reference proteome</keyword>
<dbReference type="Proteomes" id="UP000887013">
    <property type="component" value="Unassembled WGS sequence"/>
</dbReference>
<reference evidence="1" key="1">
    <citation type="submission" date="2020-08" db="EMBL/GenBank/DDBJ databases">
        <title>Multicomponent nature underlies the extraordinary mechanical properties of spider dragline silk.</title>
        <authorList>
            <person name="Kono N."/>
            <person name="Nakamura H."/>
            <person name="Mori M."/>
            <person name="Yoshida Y."/>
            <person name="Ohtoshi R."/>
            <person name="Malay A.D."/>
            <person name="Moran D.A.P."/>
            <person name="Tomita M."/>
            <person name="Numata K."/>
            <person name="Arakawa K."/>
        </authorList>
    </citation>
    <scope>NUCLEOTIDE SEQUENCE</scope>
</reference>
<organism evidence="1 2">
    <name type="scientific">Nephila pilipes</name>
    <name type="common">Giant wood spider</name>
    <name type="synonym">Nephila maculata</name>
    <dbReference type="NCBI Taxonomy" id="299642"/>
    <lineage>
        <taxon>Eukaryota</taxon>
        <taxon>Metazoa</taxon>
        <taxon>Ecdysozoa</taxon>
        <taxon>Arthropoda</taxon>
        <taxon>Chelicerata</taxon>
        <taxon>Arachnida</taxon>
        <taxon>Araneae</taxon>
        <taxon>Araneomorphae</taxon>
        <taxon>Entelegynae</taxon>
        <taxon>Araneoidea</taxon>
        <taxon>Nephilidae</taxon>
        <taxon>Nephila</taxon>
    </lineage>
</organism>
<dbReference type="AlphaFoldDB" id="A0A8X6NIP9"/>
<protein>
    <submittedName>
        <fullName evidence="1">Uncharacterized protein</fullName>
    </submittedName>
</protein>
<name>A0A8X6NIP9_NEPPI</name>
<accession>A0A8X6NIP9</accession>
<gene>
    <name evidence="1" type="ORF">NPIL_72101</name>
</gene>
<comment type="caution">
    <text evidence="1">The sequence shown here is derived from an EMBL/GenBank/DDBJ whole genome shotgun (WGS) entry which is preliminary data.</text>
</comment>
<dbReference type="EMBL" id="BMAW01058244">
    <property type="protein sequence ID" value="GFT15183.1"/>
    <property type="molecule type" value="Genomic_DNA"/>
</dbReference>
<evidence type="ECO:0000313" key="1">
    <source>
        <dbReference type="EMBL" id="GFT15183.1"/>
    </source>
</evidence>